<dbReference type="OrthoDB" id="9803632at2"/>
<feature type="transmembrane region" description="Helical" evidence="6">
    <location>
        <begin position="189"/>
        <end position="208"/>
    </location>
</feature>
<dbReference type="GO" id="GO:0016020">
    <property type="term" value="C:membrane"/>
    <property type="evidence" value="ECO:0007669"/>
    <property type="project" value="UniProtKB-SubCell"/>
</dbReference>
<reference evidence="7 8" key="1">
    <citation type="submission" date="2019-09" db="EMBL/GenBank/DDBJ databases">
        <title>Whole-genome sequence of the purple sulfur bacterium Thiohalocapsa marina DSM 19078.</title>
        <authorList>
            <person name="Kyndt J.A."/>
            <person name="Meyer T.E."/>
        </authorList>
    </citation>
    <scope>NUCLEOTIDE SEQUENCE [LARGE SCALE GENOMIC DNA]</scope>
    <source>
        <strain evidence="7 8">DSM 19078</strain>
    </source>
</reference>
<dbReference type="Pfam" id="PF01040">
    <property type="entry name" value="UbiA"/>
    <property type="match status" value="1"/>
</dbReference>
<evidence type="ECO:0000256" key="6">
    <source>
        <dbReference type="SAM" id="Phobius"/>
    </source>
</evidence>
<keyword evidence="7" id="KW-0808">Transferase</keyword>
<evidence type="ECO:0000313" key="7">
    <source>
        <dbReference type="EMBL" id="KAA6182817.1"/>
    </source>
</evidence>
<sequence length="367" mass="38974">MSESCLRDEKASGRSLVLATASDQRMAQAVADHVGLFDAVLASDGERNLKGPAKAAALVARFGQGGFDYVGDSRADLPVWAVARQAIVVGGAGLAKAAAAVTAVRQRFAPPPRPAALLRALRPHQWIKNLLLFLPLVAAHHLGDGPALLAASLAFLVFGLTASSVYLLNDLLDLPADRAHPRKCQRPFAAGRLPLAWGVLLSPLLLLAALGLSLLFLPTLFTLVLIGYYLLTTTYSFGLKRKPVVDVLLLAALYTVRVIAGAAAVAIVPSFWLLAFSMFIFLSLALAKRYTELEGLRRRGDLTAAGRGWHVDDLPLVQTLGTGAGLACVLVLALYIDSAPARQLYATPQAGWGCWPGRPRPGGFICC</sequence>
<dbReference type="InterPro" id="IPR023214">
    <property type="entry name" value="HAD_sf"/>
</dbReference>
<proteinExistence type="predicted"/>
<dbReference type="InterPro" id="IPR044878">
    <property type="entry name" value="UbiA_sf"/>
</dbReference>
<dbReference type="InterPro" id="IPR036412">
    <property type="entry name" value="HAD-like_sf"/>
</dbReference>
<keyword evidence="2" id="KW-1003">Cell membrane</keyword>
<protein>
    <submittedName>
        <fullName evidence="7">UbiA family prenyltransferase</fullName>
    </submittedName>
</protein>
<keyword evidence="4 6" id="KW-1133">Transmembrane helix</keyword>
<dbReference type="Gene3D" id="1.10.357.140">
    <property type="entry name" value="UbiA prenyltransferase"/>
    <property type="match status" value="1"/>
</dbReference>
<dbReference type="SUPFAM" id="SSF56784">
    <property type="entry name" value="HAD-like"/>
    <property type="match status" value="1"/>
</dbReference>
<evidence type="ECO:0000313" key="8">
    <source>
        <dbReference type="Proteomes" id="UP000322981"/>
    </source>
</evidence>
<organism evidence="7 8">
    <name type="scientific">Thiohalocapsa marina</name>
    <dbReference type="NCBI Taxonomy" id="424902"/>
    <lineage>
        <taxon>Bacteria</taxon>
        <taxon>Pseudomonadati</taxon>
        <taxon>Pseudomonadota</taxon>
        <taxon>Gammaproteobacteria</taxon>
        <taxon>Chromatiales</taxon>
        <taxon>Chromatiaceae</taxon>
        <taxon>Thiohalocapsa</taxon>
    </lineage>
</organism>
<evidence type="ECO:0000256" key="2">
    <source>
        <dbReference type="ARBA" id="ARBA00022475"/>
    </source>
</evidence>
<dbReference type="Gene3D" id="3.40.50.1000">
    <property type="entry name" value="HAD superfamily/HAD-like"/>
    <property type="match status" value="1"/>
</dbReference>
<keyword evidence="5 6" id="KW-0472">Membrane</keyword>
<accession>A0A5M8FDS0</accession>
<dbReference type="EMBL" id="VWXX01000040">
    <property type="protein sequence ID" value="KAA6182817.1"/>
    <property type="molecule type" value="Genomic_DNA"/>
</dbReference>
<dbReference type="Proteomes" id="UP000322981">
    <property type="component" value="Unassembled WGS sequence"/>
</dbReference>
<comment type="caution">
    <text evidence="7">The sequence shown here is derived from an EMBL/GenBank/DDBJ whole genome shotgun (WGS) entry which is preliminary data.</text>
</comment>
<evidence type="ECO:0000256" key="1">
    <source>
        <dbReference type="ARBA" id="ARBA00004141"/>
    </source>
</evidence>
<dbReference type="InterPro" id="IPR000537">
    <property type="entry name" value="UbiA_prenyltransferase"/>
</dbReference>
<name>A0A5M8FDS0_9GAMM</name>
<feature type="transmembrane region" description="Helical" evidence="6">
    <location>
        <begin position="214"/>
        <end position="231"/>
    </location>
</feature>
<dbReference type="GO" id="GO:0016765">
    <property type="term" value="F:transferase activity, transferring alkyl or aryl (other than methyl) groups"/>
    <property type="evidence" value="ECO:0007669"/>
    <property type="project" value="InterPro"/>
</dbReference>
<evidence type="ECO:0000256" key="5">
    <source>
        <dbReference type="ARBA" id="ARBA00023136"/>
    </source>
</evidence>
<dbReference type="NCBIfam" id="NF006088">
    <property type="entry name" value="PRK08238.1"/>
    <property type="match status" value="1"/>
</dbReference>
<evidence type="ECO:0000256" key="4">
    <source>
        <dbReference type="ARBA" id="ARBA00022989"/>
    </source>
</evidence>
<dbReference type="CDD" id="cd13963">
    <property type="entry name" value="PT_UbiA_2"/>
    <property type="match status" value="1"/>
</dbReference>
<keyword evidence="3 6" id="KW-0812">Transmembrane</keyword>
<evidence type="ECO:0000256" key="3">
    <source>
        <dbReference type="ARBA" id="ARBA00022692"/>
    </source>
</evidence>
<gene>
    <name evidence="7" type="ORF">F2Q65_17085</name>
</gene>
<feature type="transmembrane region" description="Helical" evidence="6">
    <location>
        <begin position="148"/>
        <end position="168"/>
    </location>
</feature>
<dbReference type="RefSeq" id="WP_150094620.1">
    <property type="nucleotide sequence ID" value="NZ_JBFUOH010000097.1"/>
</dbReference>
<dbReference type="AlphaFoldDB" id="A0A5M8FDS0"/>
<keyword evidence="8" id="KW-1185">Reference proteome</keyword>
<comment type="subcellular location">
    <subcellularLocation>
        <location evidence="1">Membrane</location>
        <topology evidence="1">Multi-pass membrane protein</topology>
    </subcellularLocation>
</comment>